<feature type="region of interest" description="Disordered" evidence="1">
    <location>
        <begin position="30"/>
        <end position="75"/>
    </location>
</feature>
<dbReference type="OrthoDB" id="7876991at2"/>
<reference evidence="2 3" key="1">
    <citation type="submission" date="2016-10" db="EMBL/GenBank/DDBJ databases">
        <authorList>
            <person name="de Groot N.N."/>
        </authorList>
    </citation>
    <scope>NUCLEOTIDE SEQUENCE [LARGE SCALE GENOMIC DNA]</scope>
    <source>
        <strain evidence="2 3">DSM 26915</strain>
    </source>
</reference>
<keyword evidence="3" id="KW-1185">Reference proteome</keyword>
<dbReference type="Proteomes" id="UP000236752">
    <property type="component" value="Unassembled WGS sequence"/>
</dbReference>
<dbReference type="RefSeq" id="WP_103909916.1">
    <property type="nucleotide sequence ID" value="NZ_FNUZ01000002.1"/>
</dbReference>
<sequence>MNANGLINMVVRMVLGRVIRRGIDAGFNRFTRKPEGNQSVPQTPQQAAISPHHERRAQSGIAQAQRALASRRNSG</sequence>
<proteinExistence type="predicted"/>
<evidence type="ECO:0000256" key="1">
    <source>
        <dbReference type="SAM" id="MobiDB-lite"/>
    </source>
</evidence>
<protein>
    <submittedName>
        <fullName evidence="2">Uncharacterized protein</fullName>
    </submittedName>
</protein>
<organism evidence="2 3">
    <name type="scientific">Thalassococcus halodurans</name>
    <dbReference type="NCBI Taxonomy" id="373675"/>
    <lineage>
        <taxon>Bacteria</taxon>
        <taxon>Pseudomonadati</taxon>
        <taxon>Pseudomonadota</taxon>
        <taxon>Alphaproteobacteria</taxon>
        <taxon>Rhodobacterales</taxon>
        <taxon>Roseobacteraceae</taxon>
        <taxon>Thalassococcus</taxon>
    </lineage>
</organism>
<dbReference type="AlphaFoldDB" id="A0A1H5WTV5"/>
<feature type="compositionally biased region" description="Polar residues" evidence="1">
    <location>
        <begin position="36"/>
        <end position="48"/>
    </location>
</feature>
<dbReference type="EMBL" id="FNUZ01000002">
    <property type="protein sequence ID" value="SEG03009.1"/>
    <property type="molecule type" value="Genomic_DNA"/>
</dbReference>
<evidence type="ECO:0000313" key="2">
    <source>
        <dbReference type="EMBL" id="SEG03009.1"/>
    </source>
</evidence>
<accession>A0A1H5WTV5</accession>
<gene>
    <name evidence="2" type="ORF">SAMN04488045_1593</name>
</gene>
<evidence type="ECO:0000313" key="3">
    <source>
        <dbReference type="Proteomes" id="UP000236752"/>
    </source>
</evidence>
<name>A0A1H5WTV5_9RHOB</name>